<organism evidence="7 8">
    <name type="scientific">Protaetiibacter mangrovi</name>
    <dbReference type="NCBI Taxonomy" id="2970926"/>
    <lineage>
        <taxon>Bacteria</taxon>
        <taxon>Bacillati</taxon>
        <taxon>Actinomycetota</taxon>
        <taxon>Actinomycetes</taxon>
        <taxon>Micrococcales</taxon>
        <taxon>Microbacteriaceae</taxon>
        <taxon>Protaetiibacter</taxon>
    </lineage>
</organism>
<evidence type="ECO:0000256" key="5">
    <source>
        <dbReference type="SAM" id="Phobius"/>
    </source>
</evidence>
<comment type="subcellular location">
    <subcellularLocation>
        <location evidence="1">Membrane</location>
        <topology evidence="1">Multi-pass membrane protein</topology>
    </subcellularLocation>
</comment>
<accession>A0ABT1ZDJ7</accession>
<evidence type="ECO:0000259" key="6">
    <source>
        <dbReference type="Pfam" id="PF13515"/>
    </source>
</evidence>
<evidence type="ECO:0000256" key="3">
    <source>
        <dbReference type="ARBA" id="ARBA00022989"/>
    </source>
</evidence>
<gene>
    <name evidence="7" type="ORF">NUH29_04370</name>
</gene>
<evidence type="ECO:0000313" key="8">
    <source>
        <dbReference type="Proteomes" id="UP001205337"/>
    </source>
</evidence>
<keyword evidence="3 5" id="KW-1133">Transmembrane helix</keyword>
<dbReference type="Pfam" id="PF13515">
    <property type="entry name" value="FUSC_2"/>
    <property type="match status" value="1"/>
</dbReference>
<comment type="caution">
    <text evidence="7">The sequence shown here is derived from an EMBL/GenBank/DDBJ whole genome shotgun (WGS) entry which is preliminary data.</text>
</comment>
<keyword evidence="8" id="KW-1185">Reference proteome</keyword>
<dbReference type="EMBL" id="JANTHX010000004">
    <property type="protein sequence ID" value="MCS0498786.1"/>
    <property type="molecule type" value="Genomic_DNA"/>
</dbReference>
<protein>
    <submittedName>
        <fullName evidence="7">FUSC family protein</fullName>
    </submittedName>
</protein>
<feature type="transmembrane region" description="Helical" evidence="5">
    <location>
        <begin position="37"/>
        <end position="58"/>
    </location>
</feature>
<dbReference type="InterPro" id="IPR049453">
    <property type="entry name" value="Memb_transporter_dom"/>
</dbReference>
<feature type="domain" description="Integral membrane bound transporter" evidence="6">
    <location>
        <begin position="50"/>
        <end position="171"/>
    </location>
</feature>
<evidence type="ECO:0000256" key="4">
    <source>
        <dbReference type="ARBA" id="ARBA00023136"/>
    </source>
</evidence>
<keyword evidence="4 5" id="KW-0472">Membrane</keyword>
<dbReference type="Proteomes" id="UP001205337">
    <property type="component" value="Unassembled WGS sequence"/>
</dbReference>
<proteinExistence type="predicted"/>
<name>A0ABT1ZDJ7_9MICO</name>
<sequence length="375" mass="39681">MTERSDASVSAELRRLERRVRRQVDLRMAGRRVWESLPAILQILTAVAAAYAIAHWGLGHAVPLLAITVTINSLGFTRDARPVRVAESVVGILLGIALGDALALLVGRGLWQLLLVLAAVFVVGRAVSANPSFAVAAAVPSALVVMLPDPVGGPFTRSLDGLVGGVVALLVTALIPRDPRRSAARDGRALFSVLEESLGSIVDALAHADPAAADLALTRLRRTQPLVDAWGTSLDSAISIARISPWVNRHLPELRRSTRVLRGADLATRHLRTIARRSEFLVRDGRARPALAGLVSQLASGVRMLGREQDDPELAGAARADLTRLAARLDPAEVLPGAPVTDVAILLLLRPLAVDLLDASGLDPDAARALLPPVA</sequence>
<feature type="transmembrane region" description="Helical" evidence="5">
    <location>
        <begin position="88"/>
        <end position="106"/>
    </location>
</feature>
<keyword evidence="2 5" id="KW-0812">Transmembrane</keyword>
<dbReference type="RefSeq" id="WP_258797789.1">
    <property type="nucleotide sequence ID" value="NZ_JANTHX010000004.1"/>
</dbReference>
<evidence type="ECO:0000256" key="1">
    <source>
        <dbReference type="ARBA" id="ARBA00004141"/>
    </source>
</evidence>
<evidence type="ECO:0000313" key="7">
    <source>
        <dbReference type="EMBL" id="MCS0498786.1"/>
    </source>
</evidence>
<reference evidence="7 8" key="1">
    <citation type="submission" date="2022-08" db="EMBL/GenBank/DDBJ databases">
        <authorList>
            <person name="Li F."/>
        </authorList>
    </citation>
    <scope>NUCLEOTIDE SEQUENCE [LARGE SCALE GENOMIC DNA]</scope>
    <source>
        <strain evidence="7 8">10F1B-8-1</strain>
    </source>
</reference>
<evidence type="ECO:0000256" key="2">
    <source>
        <dbReference type="ARBA" id="ARBA00022692"/>
    </source>
</evidence>